<protein>
    <submittedName>
        <fullName evidence="2">Metalloprotease family protein</fullName>
    </submittedName>
</protein>
<feature type="transmembrane region" description="Helical" evidence="1">
    <location>
        <begin position="90"/>
        <end position="114"/>
    </location>
</feature>
<evidence type="ECO:0000313" key="2">
    <source>
        <dbReference type="EMBL" id="MDK6029477.1"/>
    </source>
</evidence>
<dbReference type="RefSeq" id="WP_285274464.1">
    <property type="nucleotide sequence ID" value="NZ_JASNVW010000009.1"/>
</dbReference>
<keyword evidence="2" id="KW-0645">Protease</keyword>
<feature type="transmembrane region" description="Helical" evidence="1">
    <location>
        <begin position="5"/>
        <end position="23"/>
    </location>
</feature>
<dbReference type="EMBL" id="JASNVW010000009">
    <property type="protein sequence ID" value="MDK6029477.1"/>
    <property type="molecule type" value="Genomic_DNA"/>
</dbReference>
<accession>A0ABD4Z983</accession>
<dbReference type="Proteomes" id="UP001529235">
    <property type="component" value="Unassembled WGS sequence"/>
</dbReference>
<keyword evidence="1" id="KW-0472">Membrane</keyword>
<dbReference type="InterPro" id="IPR021683">
    <property type="entry name" value="DUF3267"/>
</dbReference>
<evidence type="ECO:0000256" key="1">
    <source>
        <dbReference type="SAM" id="Phobius"/>
    </source>
</evidence>
<comment type="caution">
    <text evidence="2">The sequence shown here is derived from an EMBL/GenBank/DDBJ whole genome shotgun (WGS) entry which is preliminary data.</text>
</comment>
<keyword evidence="1" id="KW-1133">Transmembrane helix</keyword>
<dbReference type="Pfam" id="PF11667">
    <property type="entry name" value="DUF3267"/>
    <property type="match status" value="1"/>
</dbReference>
<feature type="transmembrane region" description="Helical" evidence="1">
    <location>
        <begin position="64"/>
        <end position="84"/>
    </location>
</feature>
<feature type="transmembrane region" description="Helical" evidence="1">
    <location>
        <begin position="29"/>
        <end position="52"/>
    </location>
</feature>
<organism evidence="2 3">
    <name type="scientific">Ignisphaera cupida</name>
    <dbReference type="NCBI Taxonomy" id="3050454"/>
    <lineage>
        <taxon>Archaea</taxon>
        <taxon>Thermoproteota</taxon>
        <taxon>Thermoprotei</taxon>
        <taxon>Desulfurococcales</taxon>
        <taxon>Desulfurococcaceae</taxon>
        <taxon>Ignisphaera</taxon>
    </lineage>
</organism>
<dbReference type="GO" id="GO:0008237">
    <property type="term" value="F:metallopeptidase activity"/>
    <property type="evidence" value="ECO:0007669"/>
    <property type="project" value="UniProtKB-KW"/>
</dbReference>
<proteinExistence type="predicted"/>
<name>A0ABD4Z983_9CREN</name>
<keyword evidence="2" id="KW-0482">Metalloprotease</keyword>
<keyword evidence="3" id="KW-1185">Reference proteome</keyword>
<keyword evidence="1" id="KW-0812">Transmembrane</keyword>
<evidence type="ECO:0000313" key="3">
    <source>
        <dbReference type="Proteomes" id="UP001529235"/>
    </source>
</evidence>
<reference evidence="2 3" key="1">
    <citation type="submission" date="2023-05" db="EMBL/GenBank/DDBJ databases">
        <title>A new hyperthermophilic archaea 'Ignisphaera cupida' sp. nov. and description of the family 'Ignisphaeraceae' fam. nov.</title>
        <authorList>
            <person name="Podosokorskaya O.A."/>
            <person name="Elcheninov A.G."/>
            <person name="Klukina A."/>
            <person name="Merkel A.Y."/>
        </authorList>
    </citation>
    <scope>NUCLEOTIDE SEQUENCE [LARGE SCALE GENOMIC DNA]</scope>
    <source>
        <strain evidence="2 3">4213-co</strain>
    </source>
</reference>
<gene>
    <name evidence="2" type="ORF">QPL79_08885</name>
</gene>
<keyword evidence="2" id="KW-0378">Hydrolase</keyword>
<sequence>MKLKIFVYLCIGFATAIFTSRAMDSTQTLIAMISLPFMGLLHELTHLMAINIIGAQHKFMFRGLYIGFNVVVEKVEDFIAIALAPQLLTIALAMLYLLLRSGIALALAIVHISVSIEDLQKVIKYSKPFIYNSIKACIRILQNDFR</sequence>
<dbReference type="AlphaFoldDB" id="A0ABD4Z983"/>